<feature type="region of interest" description="Disordered" evidence="1">
    <location>
        <begin position="155"/>
        <end position="174"/>
    </location>
</feature>
<evidence type="ECO:0000313" key="3">
    <source>
        <dbReference type="Proteomes" id="UP000298030"/>
    </source>
</evidence>
<keyword evidence="3" id="KW-1185">Reference proteome</keyword>
<sequence>MCGPQKFEFSAGRRLPEMISRPMCDPFDRRISFLHSLHDFLNLCQANVRPAAPNWPLLNRTQLPGTVHEIQFTRVVSTHLLAIIPPLSNFPSPPGVSLYMLSMKSPRPVRQHKGGPSNPSHYPRGNAGKGTRVRGAPSSSREADDPTDQILAELYPTQPRGPPASSRPRPPMAHNKEERMRTTIFSGPAITQQANAGTSNTATFGSNLGEAHMRSRHVEVQLGMHVLRCLELVGELASETQSRMQIHITNPHDLDFAKVDDAIHNATVGNPPNKPLGTKPYWEASFREEGELFREESFRAGGGTVQGGVVQGGGGTVQGGVVQGGGGTVQGGVVQGGGETVQGGNRMCGICQSSAPTSSSGMGSSHTTGARACHRISDLTQRFNQAEIRQVGIAFSLDPSSLTIPVSRMWLSGNREGHPSSLDLASILGSGPSVASLLVN</sequence>
<evidence type="ECO:0000313" key="2">
    <source>
        <dbReference type="EMBL" id="TEB25373.1"/>
    </source>
</evidence>
<proteinExistence type="predicted"/>
<protein>
    <submittedName>
        <fullName evidence="2">Uncharacterized protein</fullName>
    </submittedName>
</protein>
<gene>
    <name evidence="2" type="ORF">FA13DRAFT_1714004</name>
</gene>
<dbReference type="EMBL" id="QPFP01000057">
    <property type="protein sequence ID" value="TEB25373.1"/>
    <property type="molecule type" value="Genomic_DNA"/>
</dbReference>
<organism evidence="2 3">
    <name type="scientific">Coprinellus micaceus</name>
    <name type="common">Glistening ink-cap mushroom</name>
    <name type="synonym">Coprinus micaceus</name>
    <dbReference type="NCBI Taxonomy" id="71717"/>
    <lineage>
        <taxon>Eukaryota</taxon>
        <taxon>Fungi</taxon>
        <taxon>Dikarya</taxon>
        <taxon>Basidiomycota</taxon>
        <taxon>Agaricomycotina</taxon>
        <taxon>Agaricomycetes</taxon>
        <taxon>Agaricomycetidae</taxon>
        <taxon>Agaricales</taxon>
        <taxon>Agaricineae</taxon>
        <taxon>Psathyrellaceae</taxon>
        <taxon>Coprinellus</taxon>
    </lineage>
</organism>
<reference evidence="2 3" key="1">
    <citation type="journal article" date="2019" name="Nat. Ecol. Evol.">
        <title>Megaphylogeny resolves global patterns of mushroom evolution.</title>
        <authorList>
            <person name="Varga T."/>
            <person name="Krizsan K."/>
            <person name="Foldi C."/>
            <person name="Dima B."/>
            <person name="Sanchez-Garcia M."/>
            <person name="Sanchez-Ramirez S."/>
            <person name="Szollosi G.J."/>
            <person name="Szarkandi J.G."/>
            <person name="Papp V."/>
            <person name="Albert L."/>
            <person name="Andreopoulos W."/>
            <person name="Angelini C."/>
            <person name="Antonin V."/>
            <person name="Barry K.W."/>
            <person name="Bougher N.L."/>
            <person name="Buchanan P."/>
            <person name="Buyck B."/>
            <person name="Bense V."/>
            <person name="Catcheside P."/>
            <person name="Chovatia M."/>
            <person name="Cooper J."/>
            <person name="Damon W."/>
            <person name="Desjardin D."/>
            <person name="Finy P."/>
            <person name="Geml J."/>
            <person name="Haridas S."/>
            <person name="Hughes K."/>
            <person name="Justo A."/>
            <person name="Karasinski D."/>
            <person name="Kautmanova I."/>
            <person name="Kiss B."/>
            <person name="Kocsube S."/>
            <person name="Kotiranta H."/>
            <person name="LaButti K.M."/>
            <person name="Lechner B.E."/>
            <person name="Liimatainen K."/>
            <person name="Lipzen A."/>
            <person name="Lukacs Z."/>
            <person name="Mihaltcheva S."/>
            <person name="Morgado L.N."/>
            <person name="Niskanen T."/>
            <person name="Noordeloos M.E."/>
            <person name="Ohm R.A."/>
            <person name="Ortiz-Santana B."/>
            <person name="Ovrebo C."/>
            <person name="Racz N."/>
            <person name="Riley R."/>
            <person name="Savchenko A."/>
            <person name="Shiryaev A."/>
            <person name="Soop K."/>
            <person name="Spirin V."/>
            <person name="Szebenyi C."/>
            <person name="Tomsovsky M."/>
            <person name="Tulloss R.E."/>
            <person name="Uehling J."/>
            <person name="Grigoriev I.V."/>
            <person name="Vagvolgyi C."/>
            <person name="Papp T."/>
            <person name="Martin F.M."/>
            <person name="Miettinen O."/>
            <person name="Hibbett D.S."/>
            <person name="Nagy L.G."/>
        </authorList>
    </citation>
    <scope>NUCLEOTIDE SEQUENCE [LARGE SCALE GENOMIC DNA]</scope>
    <source>
        <strain evidence="2 3">FP101781</strain>
    </source>
</reference>
<accession>A0A4Y7SU30</accession>
<name>A0A4Y7SU30_COPMI</name>
<dbReference type="Proteomes" id="UP000298030">
    <property type="component" value="Unassembled WGS sequence"/>
</dbReference>
<dbReference type="AlphaFoldDB" id="A0A4Y7SU30"/>
<evidence type="ECO:0000256" key="1">
    <source>
        <dbReference type="SAM" id="MobiDB-lite"/>
    </source>
</evidence>
<comment type="caution">
    <text evidence="2">The sequence shown here is derived from an EMBL/GenBank/DDBJ whole genome shotgun (WGS) entry which is preliminary data.</text>
</comment>
<feature type="region of interest" description="Disordered" evidence="1">
    <location>
        <begin position="106"/>
        <end position="147"/>
    </location>
</feature>